<sequence>MMLEEASLTEQAAAGQNDPLRVLIVGAGIAGITIAQLLRRNGLHPTLVERSAQKAGAGYMLALMPMVDPAIADLSLREAYLDRSTPIRRFGFRSHTGAALREDTLEDMVDRYGDYRGISRAELIETLSLGGCPVAFNTTVTSLQEAPGGTRVTLSSAGEQREREFDLVIAADGVNSTTRALILGEQEPIDRVDTQWGGWVAWIRADDESDLGEELWGAGFFVGSYPVAGKLGVFVGGPRKETAVGPADFATKLQANIRTLGGRVEDALNAIVDGEDVFYWPLIDARAPRWSKGRAILLGDAAAGFLPTAGIGAGMAMESAWVLARILRHAGPATIPGLLRGYETAQRPRVEAGQDTSRRLARVMFRRSRLLAGARDVLVKQVSVQAMLKPVQQILDHKPEPDRVAAEWT</sequence>
<feature type="domain" description="FAD-binding" evidence="3">
    <location>
        <begin position="21"/>
        <end position="352"/>
    </location>
</feature>
<protein>
    <submittedName>
        <fullName evidence="4">NAD(P)/FAD-dependent oxidoreductase</fullName>
    </submittedName>
</protein>
<accession>A0ABY8QWP0</accession>
<dbReference type="InterPro" id="IPR050493">
    <property type="entry name" value="FAD-dep_Monooxygenase_BioMet"/>
</dbReference>
<keyword evidence="2" id="KW-0503">Monooxygenase</keyword>
<evidence type="ECO:0000256" key="1">
    <source>
        <dbReference type="ARBA" id="ARBA00023002"/>
    </source>
</evidence>
<evidence type="ECO:0000313" key="5">
    <source>
        <dbReference type="Proteomes" id="UP001209083"/>
    </source>
</evidence>
<dbReference type="PANTHER" id="PTHR13789">
    <property type="entry name" value="MONOOXYGENASE"/>
    <property type="match status" value="1"/>
</dbReference>
<dbReference type="PRINTS" id="PR00420">
    <property type="entry name" value="RNGMNOXGNASE"/>
</dbReference>
<keyword evidence="1" id="KW-0560">Oxidoreductase</keyword>
<keyword evidence="5" id="KW-1185">Reference proteome</keyword>
<dbReference type="SUPFAM" id="SSF51905">
    <property type="entry name" value="FAD/NAD(P)-binding domain"/>
    <property type="match status" value="1"/>
</dbReference>
<dbReference type="EMBL" id="CP090958">
    <property type="protein sequence ID" value="WGW13408.1"/>
    <property type="molecule type" value="Genomic_DNA"/>
</dbReference>
<evidence type="ECO:0000259" key="3">
    <source>
        <dbReference type="Pfam" id="PF01494"/>
    </source>
</evidence>
<proteinExistence type="predicted"/>
<dbReference type="Gene3D" id="3.50.50.60">
    <property type="entry name" value="FAD/NAD(P)-binding domain"/>
    <property type="match status" value="1"/>
</dbReference>
<dbReference type="Pfam" id="PF01494">
    <property type="entry name" value="FAD_binding_3"/>
    <property type="match status" value="1"/>
</dbReference>
<dbReference type="Proteomes" id="UP001209083">
    <property type="component" value="Chromosome"/>
</dbReference>
<evidence type="ECO:0000313" key="4">
    <source>
        <dbReference type="EMBL" id="WGW13408.1"/>
    </source>
</evidence>
<reference evidence="4 5" key="1">
    <citation type="submission" date="2023-05" db="EMBL/GenBank/DDBJ databases">
        <title>Lithophilousrod everest ZFBP1038 complete genpme.</title>
        <authorList>
            <person name="Tian M."/>
        </authorList>
    </citation>
    <scope>NUCLEOTIDE SEQUENCE [LARGE SCALE GENOMIC DNA]</scope>
    <source>
        <strain evidence="4 5">ZFBP1038</strain>
    </source>
</reference>
<dbReference type="RefSeq" id="WP_349640228.1">
    <property type="nucleotide sequence ID" value="NZ_CP090958.1"/>
</dbReference>
<evidence type="ECO:0000256" key="2">
    <source>
        <dbReference type="ARBA" id="ARBA00023033"/>
    </source>
</evidence>
<name>A0ABY8QWP0_9MICO</name>
<dbReference type="PANTHER" id="PTHR13789:SF309">
    <property type="entry name" value="PUTATIVE (AFU_ORTHOLOGUE AFUA_6G14510)-RELATED"/>
    <property type="match status" value="1"/>
</dbReference>
<organism evidence="4 5">
    <name type="scientific">Saxibacter everestensis</name>
    <dbReference type="NCBI Taxonomy" id="2909229"/>
    <lineage>
        <taxon>Bacteria</taxon>
        <taxon>Bacillati</taxon>
        <taxon>Actinomycetota</taxon>
        <taxon>Actinomycetes</taxon>
        <taxon>Micrococcales</taxon>
        <taxon>Brevibacteriaceae</taxon>
        <taxon>Saxibacter</taxon>
    </lineage>
</organism>
<dbReference type="InterPro" id="IPR036188">
    <property type="entry name" value="FAD/NAD-bd_sf"/>
</dbReference>
<gene>
    <name evidence="4" type="ORF">LWF01_06500</name>
</gene>
<dbReference type="InterPro" id="IPR002938">
    <property type="entry name" value="FAD-bd"/>
</dbReference>